<keyword evidence="6" id="KW-0863">Zinc-finger</keyword>
<dbReference type="Proteomes" id="UP001497392">
    <property type="component" value="Unassembled WGS sequence"/>
</dbReference>
<keyword evidence="6" id="KW-0862">Zinc</keyword>
<feature type="compositionally biased region" description="Low complexity" evidence="8">
    <location>
        <begin position="529"/>
        <end position="539"/>
    </location>
</feature>
<name>A0ABP1GGR5_9CHLO</name>
<accession>A0ABP1GGR5</accession>
<keyword evidence="5 7" id="KW-0131">Cell cycle</keyword>
<dbReference type="InterPro" id="IPR040038">
    <property type="entry name" value="TIPIN/Csm3/Swi3"/>
</dbReference>
<evidence type="ECO:0000256" key="1">
    <source>
        <dbReference type="ARBA" id="ARBA00004123"/>
    </source>
</evidence>
<feature type="region of interest" description="Disordered" evidence="8">
    <location>
        <begin position="95"/>
        <end position="133"/>
    </location>
</feature>
<feature type="compositionally biased region" description="Acidic residues" evidence="8">
    <location>
        <begin position="448"/>
        <end position="464"/>
    </location>
</feature>
<comment type="similarity">
    <text evidence="2 7">Belongs to the CSM3 family.</text>
</comment>
<feature type="compositionally biased region" description="Acidic residues" evidence="8">
    <location>
        <begin position="540"/>
        <end position="551"/>
    </location>
</feature>
<reference evidence="10 11" key="1">
    <citation type="submission" date="2024-06" db="EMBL/GenBank/DDBJ databases">
        <authorList>
            <person name="Kraege A."/>
            <person name="Thomma B."/>
        </authorList>
    </citation>
    <scope>NUCLEOTIDE SEQUENCE [LARGE SCALE GENOMIC DNA]</scope>
</reference>
<evidence type="ECO:0000256" key="6">
    <source>
        <dbReference type="PROSITE-ProRule" id="PRU00047"/>
    </source>
</evidence>
<evidence type="ECO:0000313" key="10">
    <source>
        <dbReference type="EMBL" id="CAL5229878.1"/>
    </source>
</evidence>
<feature type="region of interest" description="Disordered" evidence="8">
    <location>
        <begin position="14"/>
        <end position="78"/>
    </location>
</feature>
<feature type="compositionally biased region" description="Low complexity" evidence="8">
    <location>
        <begin position="58"/>
        <end position="78"/>
    </location>
</feature>
<keyword evidence="6" id="KW-0479">Metal-binding</keyword>
<dbReference type="EMBL" id="CAXHTA020000021">
    <property type="protein sequence ID" value="CAL5229878.1"/>
    <property type="molecule type" value="Genomic_DNA"/>
</dbReference>
<organism evidence="10 11">
    <name type="scientific">Coccomyxa viridis</name>
    <dbReference type="NCBI Taxonomy" id="1274662"/>
    <lineage>
        <taxon>Eukaryota</taxon>
        <taxon>Viridiplantae</taxon>
        <taxon>Chlorophyta</taxon>
        <taxon>core chlorophytes</taxon>
        <taxon>Trebouxiophyceae</taxon>
        <taxon>Trebouxiophyceae incertae sedis</taxon>
        <taxon>Coccomyxaceae</taxon>
        <taxon>Coccomyxa</taxon>
    </lineage>
</organism>
<evidence type="ECO:0000256" key="3">
    <source>
        <dbReference type="ARBA" id="ARBA00022763"/>
    </source>
</evidence>
<dbReference type="Pfam" id="PF07962">
    <property type="entry name" value="Swi3"/>
    <property type="match status" value="1"/>
</dbReference>
<dbReference type="PROSITE" id="PS50158">
    <property type="entry name" value="ZF_CCHC"/>
    <property type="match status" value="2"/>
</dbReference>
<keyword evidence="11" id="KW-1185">Reference proteome</keyword>
<keyword evidence="3 7" id="KW-0227">DNA damage</keyword>
<dbReference type="InterPro" id="IPR001878">
    <property type="entry name" value="Znf_CCHC"/>
</dbReference>
<feature type="compositionally biased region" description="Polar residues" evidence="8">
    <location>
        <begin position="436"/>
        <end position="446"/>
    </location>
</feature>
<comment type="function">
    <text evidence="7">Plays an important role in the control of DNA replication and the maintenance of replication fork stability.</text>
</comment>
<sequence length="600" mass="65097">MADGVKCFKCGQTGHWSRDCTKPPSEWLSRPKAPAAGAAAASAARSSFTPDRAGTGGPSSTPRAAAPTPAAAGTQPRAQGCYKCGKTGHWARDCTAPPSEQIPRTFDAAENQPPPNTAIPKSEAPKKTAPKRKRKIKIRFAELKERDALSDVFCNFPERFAKQFKGKGHEVSDLRRLLEMYKIWQQKHFPLHGFDEALDQIADIGKTNQLKMEMREMRQGALKVMQRSKAEAEQQQQQEDVAGGVEGETAAAEEPAAAPASGGADWDEDDELLAMQQEAWEQEAEAVPMDMLEEGSLTAQRPSASRSGAAHTLPEQATASQLAEDEELLALAMEDADEPLRQQPAAPEENAPAQQQPSLSQLAEDEELLALAMEDMDEPNRQQSAASKEGDDFQVQQQPSLSQLAEDEELLALAMEDEAPKASLQQPDLAAPPAHTSAQQQPSVSQLAEDEELLALAMEEDEPQNDVAEASRVTDHKLQPAASRPAEDEQLAVAGDGKAMMRPSQLQLHSQQKLSQASMPAATKQLGRLSQLSASQSEEQTTDLEDADEQEQGNMDKRPSHLPQASEQAAMAVLQGQDSEEEEDDAPLVFTRKKQAVLSE</sequence>
<feature type="region of interest" description="Disordered" evidence="8">
    <location>
        <begin position="226"/>
        <end position="600"/>
    </location>
</feature>
<dbReference type="SUPFAM" id="SSF57756">
    <property type="entry name" value="Retrovirus zinc finger-like domains"/>
    <property type="match status" value="2"/>
</dbReference>
<evidence type="ECO:0000256" key="4">
    <source>
        <dbReference type="ARBA" id="ARBA00023242"/>
    </source>
</evidence>
<feature type="compositionally biased region" description="Polar residues" evidence="8">
    <location>
        <begin position="394"/>
        <end position="403"/>
    </location>
</feature>
<dbReference type="InterPro" id="IPR012923">
    <property type="entry name" value="Csm3"/>
</dbReference>
<comment type="caution">
    <text evidence="10">The sequence shown here is derived from an EMBL/GenBank/DDBJ whole genome shotgun (WGS) entry which is preliminary data.</text>
</comment>
<evidence type="ECO:0000256" key="5">
    <source>
        <dbReference type="ARBA" id="ARBA00023306"/>
    </source>
</evidence>
<dbReference type="PANTHER" id="PTHR13220:SF11">
    <property type="entry name" value="TIMELESS-INTERACTING PROTEIN"/>
    <property type="match status" value="1"/>
</dbReference>
<dbReference type="InterPro" id="IPR036875">
    <property type="entry name" value="Znf_CCHC_sf"/>
</dbReference>
<evidence type="ECO:0000259" key="9">
    <source>
        <dbReference type="PROSITE" id="PS50158"/>
    </source>
</evidence>
<comment type="subcellular location">
    <subcellularLocation>
        <location evidence="1 7">Nucleus</location>
    </subcellularLocation>
</comment>
<evidence type="ECO:0000256" key="8">
    <source>
        <dbReference type="SAM" id="MobiDB-lite"/>
    </source>
</evidence>
<dbReference type="Gene3D" id="4.10.60.10">
    <property type="entry name" value="Zinc finger, CCHC-type"/>
    <property type="match status" value="2"/>
</dbReference>
<evidence type="ECO:0000313" key="11">
    <source>
        <dbReference type="Proteomes" id="UP001497392"/>
    </source>
</evidence>
<gene>
    <name evidence="10" type="primary">g13291</name>
    <name evidence="10" type="ORF">VP750_LOCUS11784</name>
</gene>
<protein>
    <submittedName>
        <fullName evidence="10">G13291 protein</fullName>
    </submittedName>
</protein>
<feature type="compositionally biased region" description="Polar residues" evidence="8">
    <location>
        <begin position="297"/>
        <end position="306"/>
    </location>
</feature>
<evidence type="ECO:0000256" key="7">
    <source>
        <dbReference type="RuleBase" id="RU366049"/>
    </source>
</evidence>
<dbReference type="Pfam" id="PF00098">
    <property type="entry name" value="zf-CCHC"/>
    <property type="match status" value="2"/>
</dbReference>
<feature type="compositionally biased region" description="Low complexity" evidence="8">
    <location>
        <begin position="342"/>
        <end position="357"/>
    </location>
</feature>
<feature type="domain" description="CCHC-type" evidence="9">
    <location>
        <begin position="6"/>
        <end position="22"/>
    </location>
</feature>
<dbReference type="SMART" id="SM00343">
    <property type="entry name" value="ZnF_C2HC"/>
    <property type="match status" value="2"/>
</dbReference>
<feature type="compositionally biased region" description="Low complexity" evidence="8">
    <location>
        <begin position="30"/>
        <end position="47"/>
    </location>
</feature>
<evidence type="ECO:0000256" key="2">
    <source>
        <dbReference type="ARBA" id="ARBA00006075"/>
    </source>
</evidence>
<feature type="compositionally biased region" description="Low complexity" evidence="8">
    <location>
        <begin position="504"/>
        <end position="516"/>
    </location>
</feature>
<feature type="compositionally biased region" description="Basic residues" evidence="8">
    <location>
        <begin position="591"/>
        <end position="600"/>
    </location>
</feature>
<proteinExistence type="inferred from homology"/>
<feature type="compositionally biased region" description="Low complexity" evidence="8">
    <location>
        <begin position="233"/>
        <end position="264"/>
    </location>
</feature>
<feature type="domain" description="CCHC-type" evidence="9">
    <location>
        <begin position="81"/>
        <end position="94"/>
    </location>
</feature>
<dbReference type="PANTHER" id="PTHR13220">
    <property type="entry name" value="TIMELESS INTERACTING-RELATED"/>
    <property type="match status" value="1"/>
</dbReference>
<keyword evidence="4 7" id="KW-0539">Nucleus</keyword>